<evidence type="ECO:0000256" key="1">
    <source>
        <dbReference type="SAM" id="MobiDB-lite"/>
    </source>
</evidence>
<dbReference type="VEuPathDB" id="FungiDB:CC1G_05989"/>
<gene>
    <name evidence="2" type="ORF">CC1G_05989</name>
</gene>
<dbReference type="KEGG" id="cci:CC1G_05989"/>
<comment type="caution">
    <text evidence="2">The sequence shown here is derived from an EMBL/GenBank/DDBJ whole genome shotgun (WGS) entry which is preliminary data.</text>
</comment>
<feature type="compositionally biased region" description="Basic and acidic residues" evidence="1">
    <location>
        <begin position="156"/>
        <end position="171"/>
    </location>
</feature>
<proteinExistence type="predicted"/>
<keyword evidence="3" id="KW-1185">Reference proteome</keyword>
<dbReference type="RefSeq" id="XP_001829780.1">
    <property type="nucleotide sequence ID" value="XM_001829728.2"/>
</dbReference>
<dbReference type="AlphaFoldDB" id="A8N4L1"/>
<feature type="compositionally biased region" description="Polar residues" evidence="1">
    <location>
        <begin position="278"/>
        <end position="289"/>
    </location>
</feature>
<evidence type="ECO:0000313" key="2">
    <source>
        <dbReference type="EMBL" id="EAU92002.1"/>
    </source>
</evidence>
<dbReference type="Proteomes" id="UP000001861">
    <property type="component" value="Unassembled WGS sequence"/>
</dbReference>
<dbReference type="EMBL" id="AACS02000003">
    <property type="protein sequence ID" value="EAU92002.1"/>
    <property type="molecule type" value="Genomic_DNA"/>
</dbReference>
<feature type="compositionally biased region" description="Low complexity" evidence="1">
    <location>
        <begin position="215"/>
        <end position="227"/>
    </location>
</feature>
<feature type="compositionally biased region" description="Low complexity" evidence="1">
    <location>
        <begin position="108"/>
        <end position="146"/>
    </location>
</feature>
<evidence type="ECO:0000313" key="3">
    <source>
        <dbReference type="Proteomes" id="UP000001861"/>
    </source>
</evidence>
<feature type="compositionally biased region" description="Acidic residues" evidence="1">
    <location>
        <begin position="195"/>
        <end position="209"/>
    </location>
</feature>
<dbReference type="OMA" id="KTRGRHM"/>
<feature type="region of interest" description="Disordered" evidence="1">
    <location>
        <begin position="195"/>
        <end position="292"/>
    </location>
</feature>
<dbReference type="InParanoid" id="A8N4L1"/>
<dbReference type="STRING" id="240176.A8N4L1"/>
<accession>A8N4L1</accession>
<protein>
    <submittedName>
        <fullName evidence="2">Uncharacterized protein</fullName>
    </submittedName>
</protein>
<sequence length="392" mass="43312">MHVSSTLNAANTADKLPVAIFVYENRRKFLLKEKKYEEALKSVKQAFGLGLNQEIVLKTSTLDVCRDRLVDIDPSAYPHLWSVLDEIVVFTPDQTTKDEPMTPVRVPRVSTVQETTRTSTRTSISGSRVSLARQSARPSTSSRPRPSHTPAPQPPIHEEHMEESADSQDHHGENFTEEAAIADELDAELLEEEGAATGAMEEEEEEEEAPPPAPSRAATEPRTPRATNQEQSTAKRQLAEELFPESPPPPPSKKLHAASSESPVKQERASRAEPSASIRPTSSVASTIDENSRIGVMISGPDGENQSAQFKMRGRHTIQKILKAVCLSFEMDLASSQLYLVREVFDEDDTLVNTELVLCPKNQTAAQCGLYNGAKMVVRSEDDDEDDYEDGY</sequence>
<dbReference type="GeneID" id="6006217"/>
<dbReference type="OrthoDB" id="3262817at2759"/>
<dbReference type="eggNOG" id="ENOG502SZSY">
    <property type="taxonomic scope" value="Eukaryota"/>
</dbReference>
<organism evidence="2 3">
    <name type="scientific">Coprinopsis cinerea (strain Okayama-7 / 130 / ATCC MYA-4618 / FGSC 9003)</name>
    <name type="common">Inky cap fungus</name>
    <name type="synonym">Hormographiella aspergillata</name>
    <dbReference type="NCBI Taxonomy" id="240176"/>
    <lineage>
        <taxon>Eukaryota</taxon>
        <taxon>Fungi</taxon>
        <taxon>Dikarya</taxon>
        <taxon>Basidiomycota</taxon>
        <taxon>Agaricomycotina</taxon>
        <taxon>Agaricomycetes</taxon>
        <taxon>Agaricomycetidae</taxon>
        <taxon>Agaricales</taxon>
        <taxon>Agaricineae</taxon>
        <taxon>Psathyrellaceae</taxon>
        <taxon>Coprinopsis</taxon>
    </lineage>
</organism>
<feature type="region of interest" description="Disordered" evidence="1">
    <location>
        <begin position="95"/>
        <end position="171"/>
    </location>
</feature>
<reference evidence="2 3" key="1">
    <citation type="journal article" date="2010" name="Proc. Natl. Acad. Sci. U.S.A.">
        <title>Insights into evolution of multicellular fungi from the assembled chromosomes of the mushroom Coprinopsis cinerea (Coprinus cinereus).</title>
        <authorList>
            <person name="Stajich J.E."/>
            <person name="Wilke S.K."/>
            <person name="Ahren D."/>
            <person name="Au C.H."/>
            <person name="Birren B.W."/>
            <person name="Borodovsky M."/>
            <person name="Burns C."/>
            <person name="Canback B."/>
            <person name="Casselton L.A."/>
            <person name="Cheng C.K."/>
            <person name="Deng J."/>
            <person name="Dietrich F.S."/>
            <person name="Fargo D.C."/>
            <person name="Farman M.L."/>
            <person name="Gathman A.C."/>
            <person name="Goldberg J."/>
            <person name="Guigo R."/>
            <person name="Hoegger P.J."/>
            <person name="Hooker J.B."/>
            <person name="Huggins A."/>
            <person name="James T.Y."/>
            <person name="Kamada T."/>
            <person name="Kilaru S."/>
            <person name="Kodira C."/>
            <person name="Kues U."/>
            <person name="Kupfer D."/>
            <person name="Kwan H.S."/>
            <person name="Lomsadze A."/>
            <person name="Li W."/>
            <person name="Lilly W.W."/>
            <person name="Ma L.J."/>
            <person name="Mackey A.J."/>
            <person name="Manning G."/>
            <person name="Martin F."/>
            <person name="Muraguchi H."/>
            <person name="Natvig D.O."/>
            <person name="Palmerini H."/>
            <person name="Ramesh M.A."/>
            <person name="Rehmeyer C.J."/>
            <person name="Roe B.A."/>
            <person name="Shenoy N."/>
            <person name="Stanke M."/>
            <person name="Ter-Hovhannisyan V."/>
            <person name="Tunlid A."/>
            <person name="Velagapudi R."/>
            <person name="Vision T.J."/>
            <person name="Zeng Q."/>
            <person name="Zolan M.E."/>
            <person name="Pukkila P.J."/>
        </authorList>
    </citation>
    <scope>NUCLEOTIDE SEQUENCE [LARGE SCALE GENOMIC DNA]</scope>
    <source>
        <strain evidence="3">Okayama-7 / 130 / ATCC MYA-4618 / FGSC 9003</strain>
    </source>
</reference>
<name>A8N4L1_COPC7</name>